<dbReference type="Proteomes" id="UP000323274">
    <property type="component" value="Unassembled WGS sequence"/>
</dbReference>
<keyword evidence="5 8" id="KW-0808">Transferase</keyword>
<dbReference type="Pfam" id="PF00155">
    <property type="entry name" value="Aminotran_1_2"/>
    <property type="match status" value="1"/>
</dbReference>
<evidence type="ECO:0000256" key="4">
    <source>
        <dbReference type="ARBA" id="ARBA00022576"/>
    </source>
</evidence>
<comment type="similarity">
    <text evidence="2">Belongs to the class-I pyridoxal-phosphate-dependent aminotransferase family.</text>
</comment>
<dbReference type="SUPFAM" id="SSF53383">
    <property type="entry name" value="PLP-dependent transferases"/>
    <property type="match status" value="1"/>
</dbReference>
<dbReference type="RefSeq" id="WP_004899744.1">
    <property type="nucleotide sequence ID" value="NZ_BJJW01000006.1"/>
</dbReference>
<dbReference type="FunFam" id="3.40.640.10:FF:000053">
    <property type="entry name" value="Aminotransferase, class I"/>
    <property type="match status" value="1"/>
</dbReference>
<evidence type="ECO:0000313" key="9">
    <source>
        <dbReference type="Proteomes" id="UP000323274"/>
    </source>
</evidence>
<dbReference type="InterPro" id="IPR015424">
    <property type="entry name" value="PyrdxlP-dep_Trfase"/>
</dbReference>
<protein>
    <submittedName>
        <fullName evidence="8">Aspartate aminotransferase</fullName>
    </submittedName>
</protein>
<evidence type="ECO:0000313" key="8">
    <source>
        <dbReference type="EMBL" id="GDZ83719.1"/>
    </source>
</evidence>
<evidence type="ECO:0000256" key="1">
    <source>
        <dbReference type="ARBA" id="ARBA00001933"/>
    </source>
</evidence>
<dbReference type="GO" id="GO:1901605">
    <property type="term" value="P:alpha-amino acid metabolic process"/>
    <property type="evidence" value="ECO:0007669"/>
    <property type="project" value="TreeGrafter"/>
</dbReference>
<dbReference type="AlphaFoldDB" id="A0A5A5U024"/>
<keyword evidence="4 8" id="KW-0032">Aminotransferase</keyword>
<dbReference type="PANTHER" id="PTHR42790">
    <property type="entry name" value="AMINOTRANSFERASE"/>
    <property type="match status" value="1"/>
</dbReference>
<dbReference type="InterPro" id="IPR004839">
    <property type="entry name" value="Aminotransferase_I/II_large"/>
</dbReference>
<dbReference type="CDD" id="cd00609">
    <property type="entry name" value="AAT_like"/>
    <property type="match status" value="1"/>
</dbReference>
<dbReference type="OMA" id="FMPGEPF"/>
<feature type="domain" description="Aminotransferase class I/classII large" evidence="7">
    <location>
        <begin position="45"/>
        <end position="385"/>
    </location>
</feature>
<dbReference type="GO" id="GO:0030170">
    <property type="term" value="F:pyridoxal phosphate binding"/>
    <property type="evidence" value="ECO:0007669"/>
    <property type="project" value="InterPro"/>
</dbReference>
<dbReference type="GO" id="GO:0008483">
    <property type="term" value="F:transaminase activity"/>
    <property type="evidence" value="ECO:0007669"/>
    <property type="project" value="UniProtKB-KW"/>
</dbReference>
<comment type="caution">
    <text evidence="8">The sequence shown here is derived from an EMBL/GenBank/DDBJ whole genome shotgun (WGS) entry which is preliminary data.</text>
</comment>
<dbReference type="EMBL" id="BJJW01000006">
    <property type="protein sequence ID" value="GDZ83719.1"/>
    <property type="molecule type" value="Genomic_DNA"/>
</dbReference>
<evidence type="ECO:0000256" key="5">
    <source>
        <dbReference type="ARBA" id="ARBA00022679"/>
    </source>
</evidence>
<comment type="subunit">
    <text evidence="3">Homodimer.</text>
</comment>
<dbReference type="GeneID" id="61102334"/>
<dbReference type="PANTHER" id="PTHR42790:SF19">
    <property type="entry name" value="KYNURENINE_ALPHA-AMINOADIPATE AMINOTRANSFERASE, MITOCHONDRIAL"/>
    <property type="match status" value="1"/>
</dbReference>
<sequence length="396" mass="44047">MAILNASKRHQPNTGLKMTDLFAQANQANNISFGMGLPDETVFPSAALQKAFTQAIAQEGADIFQYHSTQGPASLRQKIAAMTKTYFGLTASAEQVILTQGGQQAIDMVGRAFLDKNDHIVVEGPTYMGALEAFDSYEPTYHEVPVNDDGMDIAHLKQILRQFPDIKFVYTVPDFQNPTGVTMSLAKRKALLALAEEYDFYIIEDSPYRYLRYTGDMVPSIASLDTSGKVILISSFSKILSPALRTGWLIANKQLIALFLDIKSALDVQPSQISLLAIDQFLAENNIDEHIRAVNAVYKDKCATMVHYLETYLPAHVQFTKPEGGFFLWLSLPEAQDAGKLLLGPVLQEANVVYVPSEIQYASRQIKNQLRLNFTYPSHEDIKDGIMRLAQVLKSI</sequence>
<accession>A0A5A5U024</accession>
<gene>
    <name evidence="8" type="ORF">LCIT_09610</name>
</gene>
<proteinExistence type="inferred from homology"/>
<dbReference type="InterPro" id="IPR050859">
    <property type="entry name" value="Class-I_PLP-dep_aminotransf"/>
</dbReference>
<evidence type="ECO:0000256" key="3">
    <source>
        <dbReference type="ARBA" id="ARBA00011738"/>
    </source>
</evidence>
<dbReference type="InterPro" id="IPR015422">
    <property type="entry name" value="PyrdxlP-dep_Trfase_small"/>
</dbReference>
<name>A0A5A5U024_LEUCI</name>
<comment type="cofactor">
    <cofactor evidence="1">
        <name>pyridoxal 5'-phosphate</name>
        <dbReference type="ChEBI" id="CHEBI:597326"/>
    </cofactor>
</comment>
<dbReference type="Gene3D" id="3.90.1150.10">
    <property type="entry name" value="Aspartate Aminotransferase, domain 1"/>
    <property type="match status" value="1"/>
</dbReference>
<evidence type="ECO:0000256" key="2">
    <source>
        <dbReference type="ARBA" id="ARBA00007441"/>
    </source>
</evidence>
<evidence type="ECO:0000259" key="7">
    <source>
        <dbReference type="Pfam" id="PF00155"/>
    </source>
</evidence>
<reference evidence="8 9" key="1">
    <citation type="submission" date="2019-04" db="EMBL/GenBank/DDBJ databases">
        <title>A pseudo-fructophilic Leuconostoc citreum strain F192-5 isolated from peel of satsuma mandarin: the first report for isolation and characterization of strain-dependent fructophilic-like characteristics.</title>
        <authorList>
            <person name="Maeno S."/>
            <person name="Tanizawa Y."/>
            <person name="Kajikawa A."/>
            <person name="Kanesaki Y."/>
            <person name="Kubota E."/>
            <person name="Arita M."/>
            <person name="Leon D."/>
            <person name="Endo A."/>
        </authorList>
    </citation>
    <scope>NUCLEOTIDE SEQUENCE [LARGE SCALE GENOMIC DNA]</scope>
    <source>
        <strain evidence="8 9">F192-5</strain>
    </source>
</reference>
<dbReference type="Gene3D" id="3.40.640.10">
    <property type="entry name" value="Type I PLP-dependent aspartate aminotransferase-like (Major domain)"/>
    <property type="match status" value="1"/>
</dbReference>
<keyword evidence="6" id="KW-0663">Pyridoxal phosphate</keyword>
<dbReference type="InterPro" id="IPR015421">
    <property type="entry name" value="PyrdxlP-dep_Trfase_major"/>
</dbReference>
<organism evidence="8 9">
    <name type="scientific">Leuconostoc citreum</name>
    <dbReference type="NCBI Taxonomy" id="33964"/>
    <lineage>
        <taxon>Bacteria</taxon>
        <taxon>Bacillati</taxon>
        <taxon>Bacillota</taxon>
        <taxon>Bacilli</taxon>
        <taxon>Lactobacillales</taxon>
        <taxon>Lactobacillaceae</taxon>
        <taxon>Leuconostoc</taxon>
    </lineage>
</organism>
<evidence type="ECO:0000256" key="6">
    <source>
        <dbReference type="ARBA" id="ARBA00022898"/>
    </source>
</evidence>